<evidence type="ECO:0000313" key="2">
    <source>
        <dbReference type="Proteomes" id="UP000019225"/>
    </source>
</evidence>
<dbReference type="EMBL" id="CP007155">
    <property type="protein sequence ID" value="AHH99821.1"/>
    <property type="molecule type" value="Genomic_DNA"/>
</dbReference>
<dbReference type="STRING" id="1449976.KALB_6462"/>
<protein>
    <submittedName>
        <fullName evidence="1">Uncharacterized protein</fullName>
    </submittedName>
</protein>
<keyword evidence="2" id="KW-1185">Reference proteome</keyword>
<accession>W5WGW1</accession>
<gene>
    <name evidence="1" type="ORF">KALB_6462</name>
</gene>
<proteinExistence type="predicted"/>
<dbReference type="HOGENOM" id="CLU_129891_0_0_11"/>
<dbReference type="RefSeq" id="WP_030107918.1">
    <property type="nucleotide sequence ID" value="NZ_CP007155.1"/>
</dbReference>
<dbReference type="Proteomes" id="UP000019225">
    <property type="component" value="Chromosome"/>
</dbReference>
<dbReference type="AlphaFoldDB" id="W5WGW1"/>
<dbReference type="OrthoDB" id="4546670at2"/>
<name>W5WGW1_9PSEU</name>
<evidence type="ECO:0000313" key="1">
    <source>
        <dbReference type="EMBL" id="AHH99821.1"/>
    </source>
</evidence>
<dbReference type="KEGG" id="kal:KALB_6462"/>
<organism evidence="1 2">
    <name type="scientific">Kutzneria albida DSM 43870</name>
    <dbReference type="NCBI Taxonomy" id="1449976"/>
    <lineage>
        <taxon>Bacteria</taxon>
        <taxon>Bacillati</taxon>
        <taxon>Actinomycetota</taxon>
        <taxon>Actinomycetes</taxon>
        <taxon>Pseudonocardiales</taxon>
        <taxon>Pseudonocardiaceae</taxon>
        <taxon>Kutzneria</taxon>
    </lineage>
</organism>
<dbReference type="eggNOG" id="ENOG5032WTP">
    <property type="taxonomic scope" value="Bacteria"/>
</dbReference>
<sequence>MFLRFQSPTPNRRGVYPGIFALVNGLGFAGELTEAEEEFRRVNNAWYDAAYTNPSTVDPAVYRTPLAASWFRMTSTGLVDRIAGYLEILAAHAVAYVRLESADPGWVLYEDADQVVVVPYAAQR</sequence>
<reference evidence="1 2" key="1">
    <citation type="journal article" date="2014" name="BMC Genomics">
        <title>Complete genome sequence of producer of the glycopeptide antibiotic Aculeximycin Kutzneria albida DSM 43870T, a representative of minor genus of Pseudonocardiaceae.</title>
        <authorList>
            <person name="Rebets Y."/>
            <person name="Tokovenko B."/>
            <person name="Lushchyk I."/>
            <person name="Ruckert C."/>
            <person name="Zaburannyi N."/>
            <person name="Bechthold A."/>
            <person name="Kalinowski J."/>
            <person name="Luzhetskyy A."/>
        </authorList>
    </citation>
    <scope>NUCLEOTIDE SEQUENCE [LARGE SCALE GENOMIC DNA]</scope>
    <source>
        <strain evidence="1">DSM 43870</strain>
    </source>
</reference>